<dbReference type="EMBL" id="CP036402">
    <property type="protein sequence ID" value="QBI20481.1"/>
    <property type="molecule type" value="Genomic_DNA"/>
</dbReference>
<dbReference type="OrthoDB" id="5419113at2"/>
<dbReference type="InterPro" id="IPR006015">
    <property type="entry name" value="Universal_stress_UspA"/>
</dbReference>
<proteinExistence type="inferred from homology"/>
<comment type="similarity">
    <text evidence="1">Belongs to the universal stress protein A family.</text>
</comment>
<name>A0A411YH86_9ACTN</name>
<dbReference type="Proteomes" id="UP000291469">
    <property type="component" value="Chromosome"/>
</dbReference>
<dbReference type="SUPFAM" id="SSF52402">
    <property type="entry name" value="Adenine nucleotide alpha hydrolases-like"/>
    <property type="match status" value="1"/>
</dbReference>
<dbReference type="CDD" id="cd00293">
    <property type="entry name" value="USP-like"/>
    <property type="match status" value="1"/>
</dbReference>
<gene>
    <name evidence="3" type="ORF">ER308_13520</name>
</gene>
<accession>A0A411YH86</accession>
<sequence length="143" mass="15444">MQPSTALIGCKPDRDPRPLLALARWVVEPPATLHLVSAVRVDTEENQRQRLDGVQRHLQPIADELEREGFSAPIQVGMVAVSPGSDLVRTAEQRAADFIVIGLTKRSRVGKALMGSEAQRVLLSAPCPVLCANSGWVEQASTA</sequence>
<evidence type="ECO:0000313" key="3">
    <source>
        <dbReference type="EMBL" id="QBI20481.1"/>
    </source>
</evidence>
<dbReference type="PRINTS" id="PR01438">
    <property type="entry name" value="UNVRSLSTRESS"/>
</dbReference>
<dbReference type="Pfam" id="PF00582">
    <property type="entry name" value="Usp"/>
    <property type="match status" value="1"/>
</dbReference>
<evidence type="ECO:0000313" key="4">
    <source>
        <dbReference type="Proteomes" id="UP000291469"/>
    </source>
</evidence>
<dbReference type="AlphaFoldDB" id="A0A411YH86"/>
<evidence type="ECO:0000259" key="2">
    <source>
        <dbReference type="Pfam" id="PF00582"/>
    </source>
</evidence>
<evidence type="ECO:0000256" key="1">
    <source>
        <dbReference type="ARBA" id="ARBA00008791"/>
    </source>
</evidence>
<protein>
    <submittedName>
        <fullName evidence="3">Universal stress protein</fullName>
    </submittedName>
</protein>
<dbReference type="InterPro" id="IPR014729">
    <property type="entry name" value="Rossmann-like_a/b/a_fold"/>
</dbReference>
<keyword evidence="4" id="KW-1185">Reference proteome</keyword>
<reference evidence="3 4" key="1">
    <citation type="submission" date="2019-01" db="EMBL/GenBank/DDBJ databases">
        <title>Egibacter rhizosphaerae EGI 80759T.</title>
        <authorList>
            <person name="Chen D.-D."/>
            <person name="Tian Y."/>
            <person name="Jiao J.-Y."/>
            <person name="Zhang X.-T."/>
            <person name="Zhang Y.-G."/>
            <person name="Zhang Y."/>
            <person name="Xiao M."/>
            <person name="Shu W.-S."/>
            <person name="Li W.-J."/>
        </authorList>
    </citation>
    <scope>NUCLEOTIDE SEQUENCE [LARGE SCALE GENOMIC DNA]</scope>
    <source>
        <strain evidence="3 4">EGI 80759</strain>
    </source>
</reference>
<dbReference type="KEGG" id="erz:ER308_13520"/>
<organism evidence="3 4">
    <name type="scientific">Egibacter rhizosphaerae</name>
    <dbReference type="NCBI Taxonomy" id="1670831"/>
    <lineage>
        <taxon>Bacteria</taxon>
        <taxon>Bacillati</taxon>
        <taxon>Actinomycetota</taxon>
        <taxon>Nitriliruptoria</taxon>
        <taxon>Egibacterales</taxon>
        <taxon>Egibacteraceae</taxon>
        <taxon>Egibacter</taxon>
    </lineage>
</organism>
<dbReference type="InterPro" id="IPR006016">
    <property type="entry name" value="UspA"/>
</dbReference>
<dbReference type="Gene3D" id="3.40.50.620">
    <property type="entry name" value="HUPs"/>
    <property type="match status" value="1"/>
</dbReference>
<feature type="domain" description="UspA" evidence="2">
    <location>
        <begin position="29"/>
        <end position="131"/>
    </location>
</feature>
<dbReference type="RefSeq" id="WP_131155477.1">
    <property type="nucleotide sequence ID" value="NZ_CP036402.1"/>
</dbReference>